<reference evidence="1 2" key="1">
    <citation type="submission" date="2016-07" db="EMBL/GenBank/DDBJ databases">
        <title>Pervasive Adenine N6-methylation of Active Genes in Fungi.</title>
        <authorList>
            <consortium name="DOE Joint Genome Institute"/>
            <person name="Mondo S.J."/>
            <person name="Dannebaum R.O."/>
            <person name="Kuo R.C."/>
            <person name="Labutti K."/>
            <person name="Haridas S."/>
            <person name="Kuo A."/>
            <person name="Salamov A."/>
            <person name="Ahrendt S.R."/>
            <person name="Lipzen A."/>
            <person name="Sullivan W."/>
            <person name="Andreopoulos W.B."/>
            <person name="Clum A."/>
            <person name="Lindquist E."/>
            <person name="Daum C."/>
            <person name="Ramamoorthy G.K."/>
            <person name="Gryganskyi A."/>
            <person name="Culley D."/>
            <person name="Magnuson J.K."/>
            <person name="James T.Y."/>
            <person name="O'Malley M.A."/>
            <person name="Stajich J.E."/>
            <person name="Spatafora J.W."/>
            <person name="Visel A."/>
            <person name="Grigoriev I.V."/>
        </authorList>
    </citation>
    <scope>NUCLEOTIDE SEQUENCE [LARGE SCALE GENOMIC DNA]</scope>
    <source>
        <strain evidence="1 2">PL171</strain>
    </source>
</reference>
<keyword evidence="2" id="KW-1185">Reference proteome</keyword>
<evidence type="ECO:0000313" key="1">
    <source>
        <dbReference type="EMBL" id="ORZ37932.1"/>
    </source>
</evidence>
<sequence length="151" mass="17207">MIDRQKEKGGYLGDESPNVQATHSGIINFAQAVDSGNQNNTTTTRRQPAELVFPASLKEDIVALCMRCHVVMFCTRCMPHEAGVVTCRVWFISATLIEPMAAPIDEALFWFDRGRQVSHVQRPRQSALEKIIEMDNVQVRSWELRMREAWS</sequence>
<protein>
    <submittedName>
        <fullName evidence="1">Uncharacterized protein</fullName>
    </submittedName>
</protein>
<evidence type="ECO:0000313" key="2">
    <source>
        <dbReference type="Proteomes" id="UP000193411"/>
    </source>
</evidence>
<organism evidence="1 2">
    <name type="scientific">Catenaria anguillulae PL171</name>
    <dbReference type="NCBI Taxonomy" id="765915"/>
    <lineage>
        <taxon>Eukaryota</taxon>
        <taxon>Fungi</taxon>
        <taxon>Fungi incertae sedis</taxon>
        <taxon>Blastocladiomycota</taxon>
        <taxon>Blastocladiomycetes</taxon>
        <taxon>Blastocladiales</taxon>
        <taxon>Catenariaceae</taxon>
        <taxon>Catenaria</taxon>
    </lineage>
</organism>
<accession>A0A1Y2HXR2</accession>
<dbReference type="Proteomes" id="UP000193411">
    <property type="component" value="Unassembled WGS sequence"/>
</dbReference>
<gene>
    <name evidence="1" type="ORF">BCR44DRAFT_1014241</name>
</gene>
<dbReference type="EMBL" id="MCFL01000010">
    <property type="protein sequence ID" value="ORZ37932.1"/>
    <property type="molecule type" value="Genomic_DNA"/>
</dbReference>
<comment type="caution">
    <text evidence="1">The sequence shown here is derived from an EMBL/GenBank/DDBJ whole genome shotgun (WGS) entry which is preliminary data.</text>
</comment>
<proteinExistence type="predicted"/>
<name>A0A1Y2HXR2_9FUNG</name>
<dbReference type="AlphaFoldDB" id="A0A1Y2HXR2"/>